<organism evidence="2 3">
    <name type="scientific">Enhygromyxa salina</name>
    <dbReference type="NCBI Taxonomy" id="215803"/>
    <lineage>
        <taxon>Bacteria</taxon>
        <taxon>Pseudomonadati</taxon>
        <taxon>Myxococcota</taxon>
        <taxon>Polyangia</taxon>
        <taxon>Nannocystales</taxon>
        <taxon>Nannocystaceae</taxon>
        <taxon>Enhygromyxa</taxon>
    </lineage>
</organism>
<sequence>MVSVLLLTVSMMTISVLVIRASNRELSQANASVARERALMAAQASVELGAAHLRQAITQTNNAQQVINTALAGANASGDQSACMSIYDDCIPGGSGQPNVPQSGQKNRAVTGKSDCAGRPCMRQGAIAVLPNRQGVPADWVQVPLRDLLEGADAEARVSLWVRNNTGDAVNSEGGGSWLTDSDGRVVLTAMATVRNTTITIEQEYVLAPGSAAQAWSMTTPDVGDGGGHNGDNVMASVCIENFAGYQGE</sequence>
<feature type="compositionally biased region" description="Polar residues" evidence="1">
    <location>
        <begin position="97"/>
        <end position="108"/>
    </location>
</feature>
<comment type="caution">
    <text evidence="2">The sequence shown here is derived from an EMBL/GenBank/DDBJ whole genome shotgun (WGS) entry which is preliminary data.</text>
</comment>
<dbReference type="EMBL" id="PVNL01000005">
    <property type="protein sequence ID" value="PRQ09948.1"/>
    <property type="molecule type" value="Genomic_DNA"/>
</dbReference>
<accession>A0A2S9YXX9</accession>
<gene>
    <name evidence="2" type="ORF">ENSA7_03050</name>
</gene>
<name>A0A2S9YXX9_9BACT</name>
<evidence type="ECO:0000313" key="2">
    <source>
        <dbReference type="EMBL" id="PRQ09948.1"/>
    </source>
</evidence>
<reference evidence="2 3" key="1">
    <citation type="submission" date="2018-03" db="EMBL/GenBank/DDBJ databases">
        <title>Draft Genome Sequences of the Obligatory Marine Myxobacteria Enhygromyxa salina SWB007.</title>
        <authorList>
            <person name="Poehlein A."/>
            <person name="Moghaddam J.A."/>
            <person name="Harms H."/>
            <person name="Alanjari M."/>
            <person name="Koenig G.M."/>
            <person name="Daniel R."/>
            <person name="Schaeberle T.F."/>
        </authorList>
    </citation>
    <scope>NUCLEOTIDE SEQUENCE [LARGE SCALE GENOMIC DNA]</scope>
    <source>
        <strain evidence="2 3">SWB007</strain>
    </source>
</reference>
<evidence type="ECO:0000256" key="1">
    <source>
        <dbReference type="SAM" id="MobiDB-lite"/>
    </source>
</evidence>
<evidence type="ECO:0000313" key="3">
    <source>
        <dbReference type="Proteomes" id="UP000238823"/>
    </source>
</evidence>
<feature type="region of interest" description="Disordered" evidence="1">
    <location>
        <begin position="94"/>
        <end position="115"/>
    </location>
</feature>
<dbReference type="Proteomes" id="UP000238823">
    <property type="component" value="Unassembled WGS sequence"/>
</dbReference>
<dbReference type="AlphaFoldDB" id="A0A2S9YXX9"/>
<protein>
    <submittedName>
        <fullName evidence="2">Uncharacterized protein</fullName>
    </submittedName>
</protein>
<proteinExistence type="predicted"/>